<evidence type="ECO:0000313" key="2">
    <source>
        <dbReference type="Proteomes" id="UP000298390"/>
    </source>
</evidence>
<dbReference type="Proteomes" id="UP000298390">
    <property type="component" value="Unassembled WGS sequence"/>
</dbReference>
<name>A0A4Y9Y2N7_9APHY</name>
<dbReference type="EMBL" id="SEKV01000572">
    <property type="protein sequence ID" value="TFY55651.1"/>
    <property type="molecule type" value="Genomic_DNA"/>
</dbReference>
<gene>
    <name evidence="1" type="ORF">EVJ58_g8115</name>
</gene>
<proteinExistence type="predicted"/>
<accession>A0A4Y9Y2N7</accession>
<evidence type="ECO:0000313" key="1">
    <source>
        <dbReference type="EMBL" id="TFY55651.1"/>
    </source>
</evidence>
<reference evidence="1 2" key="1">
    <citation type="submission" date="2019-01" db="EMBL/GenBank/DDBJ databases">
        <title>Genome sequencing of the rare red list fungi Fomitopsis rosea.</title>
        <authorList>
            <person name="Buettner E."/>
            <person name="Kellner H."/>
        </authorList>
    </citation>
    <scope>NUCLEOTIDE SEQUENCE [LARGE SCALE GENOMIC DNA]</scope>
    <source>
        <strain evidence="1 2">DSM 105464</strain>
    </source>
</reference>
<comment type="caution">
    <text evidence="1">The sequence shown here is derived from an EMBL/GenBank/DDBJ whole genome shotgun (WGS) entry which is preliminary data.</text>
</comment>
<evidence type="ECO:0008006" key="3">
    <source>
        <dbReference type="Google" id="ProtNLM"/>
    </source>
</evidence>
<protein>
    <recommendedName>
        <fullName evidence="3">F-box domain-containing protein</fullName>
    </recommendedName>
</protein>
<dbReference type="AlphaFoldDB" id="A0A4Y9Y2N7"/>
<sequence length="412" mass="47517">MERKLPNELTDVIIDFFWDDPPTMRSCALTCRDWLPRSVFHLQAYLILSIKSVATLSLLSQRLGCPNSRQFYRDMEVMEVSEVFTQIHFAHTVPLHIPGPFLPKLREIEFSHLGRRLGESPPMHWHHSSFTLLSSYKAMTTLRLSNCHFHDAGNLRRVVYALPALDDVTLVDVTFSPRTSLSPELERRRRQLDRLALRLSGPTVYYGLIYCLCLWSELRELTTYAEHAITALPRTLAGMRLAHLPISRLVLEHFINTGWQDRQMPSADATSLPVHNIHVKTTTYIYFIDRDYIDLRVTTRRIVDMLSQGVGRNVHTVQLTFHLHERNLLPCPENSTGLSWQPPWTLLQETMRDALPNVRTIELDIRDDSGDDPTPATDVAVRIIPRLFMHWAARGQLLVKVQGRILDTYGQI</sequence>
<organism evidence="1 2">
    <name type="scientific">Rhodofomes roseus</name>
    <dbReference type="NCBI Taxonomy" id="34475"/>
    <lineage>
        <taxon>Eukaryota</taxon>
        <taxon>Fungi</taxon>
        <taxon>Dikarya</taxon>
        <taxon>Basidiomycota</taxon>
        <taxon>Agaricomycotina</taxon>
        <taxon>Agaricomycetes</taxon>
        <taxon>Polyporales</taxon>
        <taxon>Rhodofomes</taxon>
    </lineage>
</organism>